<keyword evidence="3 9" id="KW-0812">Transmembrane</keyword>
<organism evidence="10 11">
    <name type="scientific">Trapa natans</name>
    <name type="common">Water chestnut</name>
    <dbReference type="NCBI Taxonomy" id="22666"/>
    <lineage>
        <taxon>Eukaryota</taxon>
        <taxon>Viridiplantae</taxon>
        <taxon>Streptophyta</taxon>
        <taxon>Embryophyta</taxon>
        <taxon>Tracheophyta</taxon>
        <taxon>Spermatophyta</taxon>
        <taxon>Magnoliopsida</taxon>
        <taxon>eudicotyledons</taxon>
        <taxon>Gunneridae</taxon>
        <taxon>Pentapetalae</taxon>
        <taxon>rosids</taxon>
        <taxon>malvids</taxon>
        <taxon>Myrtales</taxon>
        <taxon>Lythraceae</taxon>
        <taxon>Trapa</taxon>
    </lineage>
</organism>
<proteinExistence type="inferred from homology"/>
<keyword evidence="4" id="KW-0611">Plant defense</keyword>
<evidence type="ECO:0000313" key="10">
    <source>
        <dbReference type="EMBL" id="KAK4786242.1"/>
    </source>
</evidence>
<reference evidence="10 11" key="1">
    <citation type="journal article" date="2023" name="Hortic Res">
        <title>Pangenome of water caltrop reveals structural variations and asymmetric subgenome divergence after allopolyploidization.</title>
        <authorList>
            <person name="Zhang X."/>
            <person name="Chen Y."/>
            <person name="Wang L."/>
            <person name="Yuan Y."/>
            <person name="Fang M."/>
            <person name="Shi L."/>
            <person name="Lu R."/>
            <person name="Comes H.P."/>
            <person name="Ma Y."/>
            <person name="Chen Y."/>
            <person name="Huang G."/>
            <person name="Zhou Y."/>
            <person name="Zheng Z."/>
            <person name="Qiu Y."/>
        </authorList>
    </citation>
    <scope>NUCLEOTIDE SEQUENCE [LARGE SCALE GENOMIC DNA]</scope>
    <source>
        <strain evidence="10">F231</strain>
    </source>
</reference>
<dbReference type="PANTHER" id="PTHR31942:SF128">
    <property type="entry name" value="MLO-LIKE PROTEIN"/>
    <property type="match status" value="1"/>
</dbReference>
<dbReference type="Proteomes" id="UP001346149">
    <property type="component" value="Unassembled WGS sequence"/>
</dbReference>
<dbReference type="InterPro" id="IPR004326">
    <property type="entry name" value="Mlo"/>
</dbReference>
<evidence type="ECO:0000256" key="9">
    <source>
        <dbReference type="SAM" id="Phobius"/>
    </source>
</evidence>
<dbReference type="PANTHER" id="PTHR31942">
    <property type="entry name" value="MLO-LIKE PROTEIN 1"/>
    <property type="match status" value="1"/>
</dbReference>
<protein>
    <submittedName>
        <fullName evidence="10">Uncharacterized protein</fullName>
    </submittedName>
</protein>
<comment type="caution">
    <text evidence="10">The sequence shown here is derived from an EMBL/GenBank/DDBJ whole genome shotgun (WGS) entry which is preliminary data.</text>
</comment>
<feature type="transmembrane region" description="Helical" evidence="9">
    <location>
        <begin position="90"/>
        <end position="111"/>
    </location>
</feature>
<evidence type="ECO:0000256" key="4">
    <source>
        <dbReference type="ARBA" id="ARBA00022821"/>
    </source>
</evidence>
<gene>
    <name evidence="10" type="ORF">SAY86_002931</name>
</gene>
<dbReference type="GO" id="GO:0016020">
    <property type="term" value="C:membrane"/>
    <property type="evidence" value="ECO:0007669"/>
    <property type="project" value="UniProtKB-SubCell"/>
</dbReference>
<name>A0AAN7R1F9_TRANT</name>
<feature type="compositionally biased region" description="Basic and acidic residues" evidence="8">
    <location>
        <begin position="217"/>
        <end position="230"/>
    </location>
</feature>
<keyword evidence="7" id="KW-0568">Pathogenesis-related protein</keyword>
<evidence type="ECO:0000256" key="6">
    <source>
        <dbReference type="ARBA" id="ARBA00023136"/>
    </source>
</evidence>
<dbReference type="Pfam" id="PF03094">
    <property type="entry name" value="Mlo"/>
    <property type="match status" value="1"/>
</dbReference>
<evidence type="ECO:0000256" key="7">
    <source>
        <dbReference type="ARBA" id="ARBA00023265"/>
    </source>
</evidence>
<keyword evidence="6 9" id="KW-0472">Membrane</keyword>
<evidence type="ECO:0000256" key="1">
    <source>
        <dbReference type="ARBA" id="ARBA00004141"/>
    </source>
</evidence>
<evidence type="ECO:0000256" key="8">
    <source>
        <dbReference type="SAM" id="MobiDB-lite"/>
    </source>
</evidence>
<sequence length="230" mass="25477">MFSSHLAYAAMKSKSSIVRPPGALSIPKEAEEATLNESSEDSESNRRRKLLSLAGGSVQSLRRVLAAASTDKCAAKGKVPFVSADGIHQLHIFIFILAVFHVIYCVLTMVLGRLKMRRWKAWEKETRTAEYQFSHGKSNLDASDQWGTDSPSHPHFLRPGEGSSSSHHHHRHQFPGRQYHQQETELTAASAEWVGAQGQNQAQVAPAPQPQHNIDIGPRDFSFDKRTGGT</sequence>
<comment type="similarity">
    <text evidence="2">Belongs to the MLO family.</text>
</comment>
<feature type="compositionally biased region" description="Polar residues" evidence="8">
    <location>
        <begin position="142"/>
        <end position="151"/>
    </location>
</feature>
<accession>A0AAN7R1F9</accession>
<evidence type="ECO:0000256" key="5">
    <source>
        <dbReference type="ARBA" id="ARBA00022989"/>
    </source>
</evidence>
<comment type="subcellular location">
    <subcellularLocation>
        <location evidence="1">Membrane</location>
        <topology evidence="1">Multi-pass membrane protein</topology>
    </subcellularLocation>
</comment>
<evidence type="ECO:0000313" key="11">
    <source>
        <dbReference type="Proteomes" id="UP001346149"/>
    </source>
</evidence>
<dbReference type="AlphaFoldDB" id="A0AAN7R1F9"/>
<evidence type="ECO:0000256" key="2">
    <source>
        <dbReference type="ARBA" id="ARBA00006574"/>
    </source>
</evidence>
<keyword evidence="11" id="KW-1185">Reference proteome</keyword>
<feature type="compositionally biased region" description="Low complexity" evidence="8">
    <location>
        <begin position="194"/>
        <end position="206"/>
    </location>
</feature>
<dbReference type="EMBL" id="JAXQNO010000013">
    <property type="protein sequence ID" value="KAK4786242.1"/>
    <property type="molecule type" value="Genomic_DNA"/>
</dbReference>
<dbReference type="GO" id="GO:0006952">
    <property type="term" value="P:defense response"/>
    <property type="evidence" value="ECO:0007669"/>
    <property type="project" value="UniProtKB-KW"/>
</dbReference>
<keyword evidence="5 9" id="KW-1133">Transmembrane helix</keyword>
<evidence type="ECO:0000256" key="3">
    <source>
        <dbReference type="ARBA" id="ARBA00022692"/>
    </source>
</evidence>
<feature type="region of interest" description="Disordered" evidence="8">
    <location>
        <begin position="142"/>
        <end position="230"/>
    </location>
</feature>